<dbReference type="PIRSF" id="PIRSF002599">
    <property type="entry name" value="Cold_shock_A"/>
    <property type="match status" value="1"/>
</dbReference>
<organism evidence="9 10">
    <name type="scientific">Pseudomonas duriflava</name>
    <dbReference type="NCBI Taxonomy" id="459528"/>
    <lineage>
        <taxon>Bacteria</taxon>
        <taxon>Pseudomonadati</taxon>
        <taxon>Pseudomonadota</taxon>
        <taxon>Gammaproteobacteria</taxon>
        <taxon>Pseudomonadales</taxon>
        <taxon>Pseudomonadaceae</taxon>
        <taxon>Pseudomonas</taxon>
    </lineage>
</organism>
<dbReference type="InterPro" id="IPR012156">
    <property type="entry name" value="Cold_shock_CspA"/>
</dbReference>
<comment type="caution">
    <text evidence="9">The sequence shown here is derived from an EMBL/GenBank/DDBJ whole genome shotgun (WGS) entry which is preliminary data.</text>
</comment>
<sequence length="79" mass="8633">MSDRQSGTVKWFDRAKGYGFIIQTEGPELFVHHSSILGPHVVKQLMTGQSVSYIAAEGKPGKGMQAESVQTFSEVAHLL</sequence>
<dbReference type="OrthoDB" id="9810590at2"/>
<keyword evidence="3" id="KW-0805">Transcription regulation</keyword>
<evidence type="ECO:0000256" key="3">
    <source>
        <dbReference type="ARBA" id="ARBA00023015"/>
    </source>
</evidence>
<dbReference type="InterPro" id="IPR019844">
    <property type="entry name" value="CSD_CS"/>
</dbReference>
<dbReference type="InterPro" id="IPR011129">
    <property type="entry name" value="CSD"/>
</dbReference>
<accession>A0A562QFS3</accession>
<name>A0A562QFS3_9PSED</name>
<reference evidence="9 10" key="1">
    <citation type="journal article" date="2015" name="Stand. Genomic Sci.">
        <title>Genomic Encyclopedia of Bacterial and Archaeal Type Strains, Phase III: the genomes of soil and plant-associated and newly described type strains.</title>
        <authorList>
            <person name="Whitman W.B."/>
            <person name="Woyke T."/>
            <person name="Klenk H.P."/>
            <person name="Zhou Y."/>
            <person name="Lilburn T.G."/>
            <person name="Beck B.J."/>
            <person name="De Vos P."/>
            <person name="Vandamme P."/>
            <person name="Eisen J.A."/>
            <person name="Garrity G."/>
            <person name="Hugenholtz P."/>
            <person name="Kyrpides N.C."/>
        </authorList>
    </citation>
    <scope>NUCLEOTIDE SEQUENCE [LARGE SCALE GENOMIC DNA]</scope>
    <source>
        <strain evidence="9 10">CGMCC 1.6858</strain>
    </source>
</reference>
<keyword evidence="2" id="KW-0963">Cytoplasm</keyword>
<evidence type="ECO:0000256" key="1">
    <source>
        <dbReference type="ARBA" id="ARBA00004496"/>
    </source>
</evidence>
<keyword evidence="10" id="KW-1185">Reference proteome</keyword>
<dbReference type="PANTHER" id="PTHR46565:SF20">
    <property type="entry name" value="COLD SHOCK DOMAIN-CONTAINING PROTEIN 4"/>
    <property type="match status" value="1"/>
</dbReference>
<protein>
    <submittedName>
        <fullName evidence="9">Cold-shock DNA-binding protein family</fullName>
    </submittedName>
</protein>
<evidence type="ECO:0000259" key="8">
    <source>
        <dbReference type="PROSITE" id="PS51857"/>
    </source>
</evidence>
<dbReference type="SUPFAM" id="SSF50249">
    <property type="entry name" value="Nucleic acid-binding proteins"/>
    <property type="match status" value="1"/>
</dbReference>
<dbReference type="SMART" id="SM00357">
    <property type="entry name" value="CSP"/>
    <property type="match status" value="1"/>
</dbReference>
<dbReference type="RefSeq" id="WP_145141027.1">
    <property type="nucleotide sequence ID" value="NZ_VLKY01000005.1"/>
</dbReference>
<dbReference type="PROSITE" id="PS00352">
    <property type="entry name" value="CSD_1"/>
    <property type="match status" value="1"/>
</dbReference>
<dbReference type="AlphaFoldDB" id="A0A562QFS3"/>
<dbReference type="PROSITE" id="PS51857">
    <property type="entry name" value="CSD_2"/>
    <property type="match status" value="1"/>
</dbReference>
<dbReference type="PRINTS" id="PR00050">
    <property type="entry name" value="COLDSHOCK"/>
</dbReference>
<dbReference type="InterPro" id="IPR002059">
    <property type="entry name" value="CSP_DNA-bd"/>
</dbReference>
<evidence type="ECO:0000256" key="6">
    <source>
        <dbReference type="ARBA" id="ARBA00023163"/>
    </source>
</evidence>
<evidence type="ECO:0000256" key="4">
    <source>
        <dbReference type="ARBA" id="ARBA00023125"/>
    </source>
</evidence>
<dbReference type="Pfam" id="PF00313">
    <property type="entry name" value="CSD"/>
    <property type="match status" value="1"/>
</dbReference>
<dbReference type="CDD" id="cd04458">
    <property type="entry name" value="CSP_CDS"/>
    <property type="match status" value="1"/>
</dbReference>
<evidence type="ECO:0000313" key="9">
    <source>
        <dbReference type="EMBL" id="TWI55020.1"/>
    </source>
</evidence>
<gene>
    <name evidence="9" type="ORF">IQ22_01931</name>
</gene>
<dbReference type="GO" id="GO:0005829">
    <property type="term" value="C:cytosol"/>
    <property type="evidence" value="ECO:0007669"/>
    <property type="project" value="UniProtKB-ARBA"/>
</dbReference>
<dbReference type="Proteomes" id="UP000316905">
    <property type="component" value="Unassembled WGS sequence"/>
</dbReference>
<proteinExistence type="predicted"/>
<keyword evidence="5" id="KW-0010">Activator</keyword>
<dbReference type="EMBL" id="VLKY01000005">
    <property type="protein sequence ID" value="TWI55020.1"/>
    <property type="molecule type" value="Genomic_DNA"/>
</dbReference>
<dbReference type="GO" id="GO:0003677">
    <property type="term" value="F:DNA binding"/>
    <property type="evidence" value="ECO:0007669"/>
    <property type="project" value="UniProtKB-KW"/>
</dbReference>
<keyword evidence="6" id="KW-0804">Transcription</keyword>
<evidence type="ECO:0000256" key="5">
    <source>
        <dbReference type="ARBA" id="ARBA00023159"/>
    </source>
</evidence>
<dbReference type="PANTHER" id="PTHR46565">
    <property type="entry name" value="COLD SHOCK DOMAIN PROTEIN 2"/>
    <property type="match status" value="1"/>
</dbReference>
<comment type="subcellular location">
    <subcellularLocation>
        <location evidence="1 7">Cytoplasm</location>
    </subcellularLocation>
</comment>
<dbReference type="InterPro" id="IPR012340">
    <property type="entry name" value="NA-bd_OB-fold"/>
</dbReference>
<evidence type="ECO:0000313" key="10">
    <source>
        <dbReference type="Proteomes" id="UP000316905"/>
    </source>
</evidence>
<keyword evidence="4 9" id="KW-0238">DNA-binding</keyword>
<feature type="domain" description="CSD" evidence="8">
    <location>
        <begin position="4"/>
        <end position="71"/>
    </location>
</feature>
<evidence type="ECO:0000256" key="2">
    <source>
        <dbReference type="ARBA" id="ARBA00022490"/>
    </source>
</evidence>
<dbReference type="Gene3D" id="2.40.50.140">
    <property type="entry name" value="Nucleic acid-binding proteins"/>
    <property type="match status" value="1"/>
</dbReference>
<evidence type="ECO:0000256" key="7">
    <source>
        <dbReference type="RuleBase" id="RU000408"/>
    </source>
</evidence>